<evidence type="ECO:0000256" key="9">
    <source>
        <dbReference type="ARBA" id="ARBA00023136"/>
    </source>
</evidence>
<dbReference type="Pfam" id="PF00852">
    <property type="entry name" value="Glyco_transf_10"/>
    <property type="match status" value="1"/>
</dbReference>
<keyword evidence="10" id="KW-0325">Glycoprotein</keyword>
<organism evidence="14 15">
    <name type="scientific">Leptosia nina</name>
    <dbReference type="NCBI Taxonomy" id="320188"/>
    <lineage>
        <taxon>Eukaryota</taxon>
        <taxon>Metazoa</taxon>
        <taxon>Ecdysozoa</taxon>
        <taxon>Arthropoda</taxon>
        <taxon>Hexapoda</taxon>
        <taxon>Insecta</taxon>
        <taxon>Pterygota</taxon>
        <taxon>Neoptera</taxon>
        <taxon>Endopterygota</taxon>
        <taxon>Lepidoptera</taxon>
        <taxon>Glossata</taxon>
        <taxon>Ditrysia</taxon>
        <taxon>Papilionoidea</taxon>
        <taxon>Pieridae</taxon>
        <taxon>Pierinae</taxon>
        <taxon>Leptosia</taxon>
    </lineage>
</organism>
<dbReference type="EMBL" id="CAVLEF010000009">
    <property type="protein sequence ID" value="CAK1547360.1"/>
    <property type="molecule type" value="Genomic_DNA"/>
</dbReference>
<feature type="domain" description="Fucosyltransferase N-terminal" evidence="13">
    <location>
        <begin position="49"/>
        <end position="150"/>
    </location>
</feature>
<evidence type="ECO:0000256" key="7">
    <source>
        <dbReference type="ARBA" id="ARBA00022968"/>
    </source>
</evidence>
<protein>
    <recommendedName>
        <fullName evidence="11">Fucosyltransferase</fullName>
        <ecNumber evidence="11">2.4.1.-</ecNumber>
    </recommendedName>
</protein>
<keyword evidence="6 11" id="KW-0812">Transmembrane</keyword>
<dbReference type="GO" id="GO:0046920">
    <property type="term" value="F:alpha-(1-&gt;3)-fucosyltransferase activity"/>
    <property type="evidence" value="ECO:0007669"/>
    <property type="project" value="TreeGrafter"/>
</dbReference>
<dbReference type="SUPFAM" id="SSF53756">
    <property type="entry name" value="UDP-Glycosyltransferase/glycogen phosphorylase"/>
    <property type="match status" value="1"/>
</dbReference>
<evidence type="ECO:0000313" key="14">
    <source>
        <dbReference type="EMBL" id="CAK1547360.1"/>
    </source>
</evidence>
<keyword evidence="7" id="KW-0735">Signal-anchor</keyword>
<gene>
    <name evidence="14" type="ORF">LNINA_LOCUS6838</name>
</gene>
<dbReference type="InterPro" id="IPR001503">
    <property type="entry name" value="Glyco_trans_10"/>
</dbReference>
<reference evidence="14 15" key="1">
    <citation type="submission" date="2023-11" db="EMBL/GenBank/DDBJ databases">
        <authorList>
            <person name="Okamura Y."/>
        </authorList>
    </citation>
    <scope>NUCLEOTIDE SEQUENCE [LARGE SCALE GENOMIC DNA]</scope>
</reference>
<comment type="similarity">
    <text evidence="3 11">Belongs to the glycosyltransferase 10 family.</text>
</comment>
<evidence type="ECO:0000256" key="8">
    <source>
        <dbReference type="ARBA" id="ARBA00022989"/>
    </source>
</evidence>
<dbReference type="AlphaFoldDB" id="A0AAV1JCX2"/>
<evidence type="ECO:0000256" key="11">
    <source>
        <dbReference type="RuleBase" id="RU003832"/>
    </source>
</evidence>
<evidence type="ECO:0000256" key="4">
    <source>
        <dbReference type="ARBA" id="ARBA00022676"/>
    </source>
</evidence>
<sequence>MQIHQTIKLFVKMLLREMKKFLKVLIVLCVLLVLWFWDRSDKVQEHLLPVILWWTNGFPGTQEIRYCPEDITCRVRSDKFAMQNNIDAYLFYASNINFNELPLPRNAKKVIWGLYHEESPRNVEELSHEQTLSLFNFSSTFSRYSDVPFPLQYLDSIEDVTSKRYFVPTDVKNSHLNMSPILYLQTDCETATERDAYAKELMKYINIDSYGACLKNKEMPAKFTKDYLNHLNDDDFLHFIARYKFVLAIENGVCDDYITEKFWRAIKVGTVPIYFGSPTIREWLPNEKSAILLEDYPTPEVMSKYIKKLLKDDSLYEKHLEHKIYDFISNERLVNELKSRPYQVDALRVAEKFECFVCKKLHDLKSGVLKESVLTKYHYNCPEPISALTLKVNPHNGWVFSWQYAKKRANKIQQTVLGTN</sequence>
<evidence type="ECO:0000256" key="10">
    <source>
        <dbReference type="ARBA" id="ARBA00023180"/>
    </source>
</evidence>
<evidence type="ECO:0000313" key="15">
    <source>
        <dbReference type="Proteomes" id="UP001497472"/>
    </source>
</evidence>
<dbReference type="FunFam" id="3.40.50.11660:FF:000002">
    <property type="entry name" value="Alpha-(1,3)-fucosyltransferase"/>
    <property type="match status" value="1"/>
</dbReference>
<evidence type="ECO:0000256" key="6">
    <source>
        <dbReference type="ARBA" id="ARBA00022692"/>
    </source>
</evidence>
<keyword evidence="9 11" id="KW-0472">Membrane</keyword>
<evidence type="ECO:0000256" key="3">
    <source>
        <dbReference type="ARBA" id="ARBA00008919"/>
    </source>
</evidence>
<evidence type="ECO:0000256" key="2">
    <source>
        <dbReference type="ARBA" id="ARBA00004922"/>
    </source>
</evidence>
<dbReference type="Pfam" id="PF17039">
    <property type="entry name" value="Glyco_tran_10_N"/>
    <property type="match status" value="1"/>
</dbReference>
<keyword evidence="8 11" id="KW-1133">Transmembrane helix</keyword>
<keyword evidence="11" id="KW-0333">Golgi apparatus</keyword>
<keyword evidence="5 11" id="KW-0808">Transferase</keyword>
<proteinExistence type="inferred from homology"/>
<evidence type="ECO:0000256" key="5">
    <source>
        <dbReference type="ARBA" id="ARBA00022679"/>
    </source>
</evidence>
<dbReference type="InterPro" id="IPR055270">
    <property type="entry name" value="Glyco_tran_10_C"/>
</dbReference>
<dbReference type="EC" id="2.4.1.-" evidence="11"/>
<comment type="caution">
    <text evidence="14">The sequence shown here is derived from an EMBL/GenBank/DDBJ whole genome shotgun (WGS) entry which is preliminary data.</text>
</comment>
<feature type="domain" description="Fucosyltransferase C-terminal" evidence="12">
    <location>
        <begin position="182"/>
        <end position="364"/>
    </location>
</feature>
<dbReference type="InterPro" id="IPR031481">
    <property type="entry name" value="Glyco_tran_10_N"/>
</dbReference>
<dbReference type="Gene3D" id="3.40.50.11660">
    <property type="entry name" value="Glycosyl transferase family 10, C-terminal domain"/>
    <property type="match status" value="1"/>
</dbReference>
<dbReference type="GO" id="GO:0032580">
    <property type="term" value="C:Golgi cisterna membrane"/>
    <property type="evidence" value="ECO:0007669"/>
    <property type="project" value="UniProtKB-SubCell"/>
</dbReference>
<comment type="subcellular location">
    <subcellularLocation>
        <location evidence="1 11">Golgi apparatus</location>
        <location evidence="1 11">Golgi stack membrane</location>
        <topology evidence="1 11">Single-pass type II membrane protein</topology>
    </subcellularLocation>
</comment>
<keyword evidence="4 11" id="KW-0328">Glycosyltransferase</keyword>
<comment type="pathway">
    <text evidence="2">Protein modification; protein glycosylation.</text>
</comment>
<dbReference type="PANTHER" id="PTHR11929">
    <property type="entry name" value="ALPHA- 1,3 -FUCOSYLTRANSFERASE"/>
    <property type="match status" value="1"/>
</dbReference>
<evidence type="ECO:0000256" key="1">
    <source>
        <dbReference type="ARBA" id="ARBA00004447"/>
    </source>
</evidence>
<evidence type="ECO:0000259" key="13">
    <source>
        <dbReference type="Pfam" id="PF17039"/>
    </source>
</evidence>
<dbReference type="InterPro" id="IPR038577">
    <property type="entry name" value="GT10-like_C_sf"/>
</dbReference>
<keyword evidence="15" id="KW-1185">Reference proteome</keyword>
<dbReference type="PANTHER" id="PTHR11929:SF194">
    <property type="entry name" value="ALPHA-(1,3)-FUCOSYLTRANSFERASE 10"/>
    <property type="match status" value="1"/>
</dbReference>
<feature type="transmembrane region" description="Helical" evidence="11">
    <location>
        <begin position="21"/>
        <end position="37"/>
    </location>
</feature>
<dbReference type="Proteomes" id="UP001497472">
    <property type="component" value="Unassembled WGS sequence"/>
</dbReference>
<evidence type="ECO:0000259" key="12">
    <source>
        <dbReference type="Pfam" id="PF00852"/>
    </source>
</evidence>
<name>A0AAV1JCX2_9NEOP</name>
<accession>A0AAV1JCX2</accession>